<evidence type="ECO:0000259" key="11">
    <source>
        <dbReference type="Pfam" id="PF07992"/>
    </source>
</evidence>
<name>A0A1Y6B8Z9_9PROT</name>
<dbReference type="Gene3D" id="3.40.50.720">
    <property type="entry name" value="NAD(P)-binding Rossmann-like Domain"/>
    <property type="match status" value="1"/>
</dbReference>
<evidence type="ECO:0000256" key="9">
    <source>
        <dbReference type="ARBA" id="ARBA00023014"/>
    </source>
</evidence>
<evidence type="ECO:0000256" key="8">
    <source>
        <dbReference type="ARBA" id="ARBA00023004"/>
    </source>
</evidence>
<keyword evidence="5" id="KW-0288">FMN</keyword>
<keyword evidence="4" id="KW-0285">Flavoprotein</keyword>
<dbReference type="InterPro" id="IPR036188">
    <property type="entry name" value="FAD/NAD-bd_sf"/>
</dbReference>
<evidence type="ECO:0000313" key="13">
    <source>
        <dbReference type="Proteomes" id="UP000192917"/>
    </source>
</evidence>
<evidence type="ECO:0000256" key="3">
    <source>
        <dbReference type="ARBA" id="ARBA00011048"/>
    </source>
</evidence>
<dbReference type="SUPFAM" id="SSF51395">
    <property type="entry name" value="FMN-linked oxidoreductases"/>
    <property type="match status" value="1"/>
</dbReference>
<evidence type="ECO:0000256" key="5">
    <source>
        <dbReference type="ARBA" id="ARBA00022643"/>
    </source>
</evidence>
<protein>
    <submittedName>
        <fullName evidence="12">Dimethylamine/trimethylamine dehydrogenase</fullName>
    </submittedName>
</protein>
<dbReference type="AlphaFoldDB" id="A0A1Y6B8Z9"/>
<dbReference type="GO" id="GO:0016491">
    <property type="term" value="F:oxidoreductase activity"/>
    <property type="evidence" value="ECO:0007669"/>
    <property type="project" value="UniProtKB-KW"/>
</dbReference>
<dbReference type="Gene3D" id="3.50.50.60">
    <property type="entry name" value="FAD/NAD(P)-binding domain"/>
    <property type="match status" value="1"/>
</dbReference>
<dbReference type="GO" id="GO:0010181">
    <property type="term" value="F:FMN binding"/>
    <property type="evidence" value="ECO:0007669"/>
    <property type="project" value="InterPro"/>
</dbReference>
<dbReference type="InterPro" id="IPR001155">
    <property type="entry name" value="OxRdtase_FMN_N"/>
</dbReference>
<sequence length="677" mass="73306">MRPASYDLLFEPLRLGPVTTRNRFYQVPHCSGMGWQRPRTQAAMRAMKAEGGWGVVCTEYCSVHPSSDDGHYPFARLWGPEDVRAHALTTEAIHAQGALAGVELWHGGAAVANFDTRLPTRGIASRPVTNTAMTHPGQSRLLDRADIRALRGWQVEAARRAVEAGFDLVYVYATHGYLLSEFLDPVANRRSDEYGGSLENRVRIVRELIEETREAVAGRAAVATRFSVDLQEPESYEAFALLAELPDLWDLTVRDYDIEMGGSRFVAQGALEASVARARALTTKPVVAVGRFTSPDTMARVLRSGAQDLIGAARPSIADPFLPSKIESGRIEDIRECIGCNVCYAHDTLGVPIRCTQNPTMGEEWRRGWHPERVPPAKRRERVLVVGAGPAGLEAARVLGERGFEVLLAEASRTLGGRVAAESRLPGLAEWGRVRDWRVGQIEKLAGVSLFRESPMAAADALAVEADHILVATGARWTSDGIGRSRNRPLEVPEGALVVAAEALLSGAQTPPGHAVIFDDDHYYLGPVLALALRARGNAVTLVTTAGRAGDWSGHTGEAQATNAGLLRAGVRIVTNRRLEAVAPGAVTTACVFAGERQDLAADWLLPLTRREPVDGLYRELAALQEAGETPGLKGLQRIGDCEAPNIIAAAVYSGYKAAVELEAESSTLWPWRRDVA</sequence>
<keyword evidence="9" id="KW-0411">Iron-sulfur</keyword>
<evidence type="ECO:0000313" key="12">
    <source>
        <dbReference type="EMBL" id="SME97793.1"/>
    </source>
</evidence>
<keyword evidence="13" id="KW-1185">Reference proteome</keyword>
<keyword evidence="8" id="KW-0408">Iron</keyword>
<keyword evidence="7" id="KW-0560">Oxidoreductase</keyword>
<accession>A0A1Y6B8Z9</accession>
<evidence type="ECO:0000256" key="4">
    <source>
        <dbReference type="ARBA" id="ARBA00022630"/>
    </source>
</evidence>
<dbReference type="GO" id="GO:0051536">
    <property type="term" value="F:iron-sulfur cluster binding"/>
    <property type="evidence" value="ECO:0007669"/>
    <property type="project" value="UniProtKB-KW"/>
</dbReference>
<gene>
    <name evidence="12" type="ORF">SAMN05428998_102109</name>
</gene>
<dbReference type="InterPro" id="IPR013785">
    <property type="entry name" value="Aldolase_TIM"/>
</dbReference>
<feature type="domain" description="FAD/NAD(P)-binding" evidence="11">
    <location>
        <begin position="382"/>
        <end position="478"/>
    </location>
</feature>
<comment type="cofactor">
    <cofactor evidence="1">
        <name>FMN</name>
        <dbReference type="ChEBI" id="CHEBI:58210"/>
    </cofactor>
</comment>
<dbReference type="PANTHER" id="PTHR42917">
    <property type="entry name" value="2,4-DIENOYL-COA REDUCTASE"/>
    <property type="match status" value="1"/>
</dbReference>
<evidence type="ECO:0000256" key="2">
    <source>
        <dbReference type="ARBA" id="ARBA00001966"/>
    </source>
</evidence>
<dbReference type="InterPro" id="IPR023753">
    <property type="entry name" value="FAD/NAD-binding_dom"/>
</dbReference>
<dbReference type="PRINTS" id="PR00368">
    <property type="entry name" value="FADPNR"/>
</dbReference>
<evidence type="ECO:0000256" key="7">
    <source>
        <dbReference type="ARBA" id="ARBA00023002"/>
    </source>
</evidence>
<dbReference type="PANTHER" id="PTHR42917:SF2">
    <property type="entry name" value="2,4-DIENOYL-COA REDUCTASE [(2E)-ENOYL-COA-PRODUCING]"/>
    <property type="match status" value="1"/>
</dbReference>
<dbReference type="Pfam" id="PF07992">
    <property type="entry name" value="Pyr_redox_2"/>
    <property type="match status" value="1"/>
</dbReference>
<dbReference type="PRINTS" id="PR00411">
    <property type="entry name" value="PNDRDTASEI"/>
</dbReference>
<dbReference type="Pfam" id="PF00724">
    <property type="entry name" value="Oxidored_FMN"/>
    <property type="match status" value="1"/>
</dbReference>
<dbReference type="STRING" id="560819.SAMN05428998_102109"/>
<comment type="cofactor">
    <cofactor evidence="2">
        <name>[4Fe-4S] cluster</name>
        <dbReference type="ChEBI" id="CHEBI:49883"/>
    </cofactor>
</comment>
<dbReference type="Proteomes" id="UP000192917">
    <property type="component" value="Unassembled WGS sequence"/>
</dbReference>
<dbReference type="SUPFAM" id="SSF51971">
    <property type="entry name" value="Nucleotide-binding domain"/>
    <property type="match status" value="1"/>
</dbReference>
<evidence type="ECO:0000259" key="10">
    <source>
        <dbReference type="Pfam" id="PF00724"/>
    </source>
</evidence>
<comment type="similarity">
    <text evidence="3">In the N-terminal section; belongs to the NADH:flavin oxidoreductase/NADH oxidase family.</text>
</comment>
<reference evidence="12 13" key="1">
    <citation type="submission" date="2017-04" db="EMBL/GenBank/DDBJ databases">
        <authorList>
            <person name="Afonso C.L."/>
            <person name="Miller P.J."/>
            <person name="Scott M.A."/>
            <person name="Spackman E."/>
            <person name="Goraichik I."/>
            <person name="Dimitrov K.M."/>
            <person name="Suarez D.L."/>
            <person name="Swayne D.E."/>
        </authorList>
    </citation>
    <scope>NUCLEOTIDE SEQUENCE [LARGE SCALE GENOMIC DNA]</scope>
    <source>
        <strain evidence="12 13">USBA 355</strain>
    </source>
</reference>
<dbReference type="InterPro" id="IPR051793">
    <property type="entry name" value="NADH:flavin_oxidoreductase"/>
</dbReference>
<dbReference type="Gene3D" id="3.20.20.70">
    <property type="entry name" value="Aldolase class I"/>
    <property type="match status" value="1"/>
</dbReference>
<dbReference type="GO" id="GO:0046872">
    <property type="term" value="F:metal ion binding"/>
    <property type="evidence" value="ECO:0007669"/>
    <property type="project" value="UniProtKB-KW"/>
</dbReference>
<dbReference type="EMBL" id="FWZX01000002">
    <property type="protein sequence ID" value="SME97793.1"/>
    <property type="molecule type" value="Genomic_DNA"/>
</dbReference>
<dbReference type="SUPFAM" id="SSF51905">
    <property type="entry name" value="FAD/NAD(P)-binding domain"/>
    <property type="match status" value="1"/>
</dbReference>
<evidence type="ECO:0000256" key="6">
    <source>
        <dbReference type="ARBA" id="ARBA00022723"/>
    </source>
</evidence>
<evidence type="ECO:0000256" key="1">
    <source>
        <dbReference type="ARBA" id="ARBA00001917"/>
    </source>
</evidence>
<feature type="domain" description="NADH:flavin oxidoreductase/NADH oxidase N-terminal" evidence="10">
    <location>
        <begin position="9"/>
        <end position="330"/>
    </location>
</feature>
<keyword evidence="6" id="KW-0479">Metal-binding</keyword>
<proteinExistence type="inferred from homology"/>
<dbReference type="RefSeq" id="WP_085121189.1">
    <property type="nucleotide sequence ID" value="NZ_FWZX01000002.1"/>
</dbReference>
<organism evidence="12 13">
    <name type="scientific">Tistlia consotensis USBA 355</name>
    <dbReference type="NCBI Taxonomy" id="560819"/>
    <lineage>
        <taxon>Bacteria</taxon>
        <taxon>Pseudomonadati</taxon>
        <taxon>Pseudomonadota</taxon>
        <taxon>Alphaproteobacteria</taxon>
        <taxon>Rhodospirillales</taxon>
        <taxon>Rhodovibrionaceae</taxon>
        <taxon>Tistlia</taxon>
    </lineage>
</organism>